<dbReference type="InterPro" id="IPR005123">
    <property type="entry name" value="Oxoglu/Fe-dep_dioxygenase_dom"/>
</dbReference>
<dbReference type="eggNOG" id="ENOG502S0B1">
    <property type="taxonomic scope" value="Eukaryota"/>
</dbReference>
<dbReference type="OMA" id="DGAMEEH"/>
<dbReference type="KEGG" id="cci:CC1G_00065"/>
<dbReference type="VEuPathDB" id="FungiDB:CC1G_00065"/>
<evidence type="ECO:0000256" key="2">
    <source>
        <dbReference type="SAM" id="MobiDB-lite"/>
    </source>
</evidence>
<evidence type="ECO:0000259" key="3">
    <source>
        <dbReference type="PROSITE" id="PS51471"/>
    </source>
</evidence>
<comment type="similarity">
    <text evidence="1">Belongs to the iron/ascorbate-dependent oxidoreductase family.</text>
</comment>
<dbReference type="GO" id="GO:0016491">
    <property type="term" value="F:oxidoreductase activity"/>
    <property type="evidence" value="ECO:0007669"/>
    <property type="project" value="UniProtKB-KW"/>
</dbReference>
<feature type="region of interest" description="Disordered" evidence="2">
    <location>
        <begin position="333"/>
        <end position="354"/>
    </location>
</feature>
<reference evidence="4 5" key="1">
    <citation type="journal article" date="2010" name="Proc. Natl. Acad. Sci. U.S.A.">
        <title>Insights into evolution of multicellular fungi from the assembled chromosomes of the mushroom Coprinopsis cinerea (Coprinus cinereus).</title>
        <authorList>
            <person name="Stajich J.E."/>
            <person name="Wilke S.K."/>
            <person name="Ahren D."/>
            <person name="Au C.H."/>
            <person name="Birren B.W."/>
            <person name="Borodovsky M."/>
            <person name="Burns C."/>
            <person name="Canback B."/>
            <person name="Casselton L.A."/>
            <person name="Cheng C.K."/>
            <person name="Deng J."/>
            <person name="Dietrich F.S."/>
            <person name="Fargo D.C."/>
            <person name="Farman M.L."/>
            <person name="Gathman A.C."/>
            <person name="Goldberg J."/>
            <person name="Guigo R."/>
            <person name="Hoegger P.J."/>
            <person name="Hooker J.B."/>
            <person name="Huggins A."/>
            <person name="James T.Y."/>
            <person name="Kamada T."/>
            <person name="Kilaru S."/>
            <person name="Kodira C."/>
            <person name="Kues U."/>
            <person name="Kupfer D."/>
            <person name="Kwan H.S."/>
            <person name="Lomsadze A."/>
            <person name="Li W."/>
            <person name="Lilly W.W."/>
            <person name="Ma L.J."/>
            <person name="Mackey A.J."/>
            <person name="Manning G."/>
            <person name="Martin F."/>
            <person name="Muraguchi H."/>
            <person name="Natvig D.O."/>
            <person name="Palmerini H."/>
            <person name="Ramesh M.A."/>
            <person name="Rehmeyer C.J."/>
            <person name="Roe B.A."/>
            <person name="Shenoy N."/>
            <person name="Stanke M."/>
            <person name="Ter-Hovhannisyan V."/>
            <person name="Tunlid A."/>
            <person name="Velagapudi R."/>
            <person name="Vision T.J."/>
            <person name="Zeng Q."/>
            <person name="Zolan M.E."/>
            <person name="Pukkila P.J."/>
        </authorList>
    </citation>
    <scope>NUCLEOTIDE SEQUENCE [LARGE SCALE GENOMIC DNA]</scope>
    <source>
        <strain evidence="5">Okayama-7 / 130 / ATCC MYA-4618 / FGSC 9003</strain>
    </source>
</reference>
<evidence type="ECO:0000313" key="5">
    <source>
        <dbReference type="Proteomes" id="UP000001861"/>
    </source>
</evidence>
<sequence>MSRQDSALTEHLRELQERVEELVVPRHCYGTFPLEEGKAKLFYENADGQRIGRIDFAHPNGVDDAQLQDLVEACEPAKFGRGDQDVLDETYRKAWKLDAAKFATQFDVVNSGILVTVRDALLQYAKSADILEARLDKMNIYGPGSFFKPHVDTPRDSDMFATLVIVFPTEHIGGDLYLFGKKWLFESSKMVSKDPTDPTPKLAFVAFYSDIEHEVAVVESGYRVTVTYNLYCRKAMDPVGPLVSIKPTLQEIQIREAIRSIALNESAMPHGGILGFGLTHQYPIDVRAMEGLTATFKGVLKGSDAVIERACRALGFKVKVKALYCYHYGPDQDRPTDSASTSARDESTGSNSTQFIPHHVRGSLWLLGTTDPVPTLDPENGGEWTDGWSPLELDYVPGIRVKRPNWEGSDERSRIRRKPVWWVTRPNWLMESQKAYLAHGNETSVGYVYGTLVLTISIPEPAARKKILDGEVELVSDSEDSVATDNAAGGYADSD</sequence>
<keyword evidence="5" id="KW-1185">Reference proteome</keyword>
<dbReference type="AlphaFoldDB" id="A8NWM1"/>
<protein>
    <recommendedName>
        <fullName evidence="3">Fe2OG dioxygenase domain-containing protein</fullName>
    </recommendedName>
</protein>
<dbReference type="PANTHER" id="PTHR33099">
    <property type="entry name" value="FE2OG DIOXYGENASE DOMAIN-CONTAINING PROTEIN"/>
    <property type="match status" value="1"/>
</dbReference>
<keyword evidence="1" id="KW-0408">Iron</keyword>
<keyword evidence="1" id="KW-0560">Oxidoreductase</keyword>
<dbReference type="OrthoDB" id="27483at2759"/>
<organism evidence="4 5">
    <name type="scientific">Coprinopsis cinerea (strain Okayama-7 / 130 / ATCC MYA-4618 / FGSC 9003)</name>
    <name type="common">Inky cap fungus</name>
    <name type="synonym">Hormographiella aspergillata</name>
    <dbReference type="NCBI Taxonomy" id="240176"/>
    <lineage>
        <taxon>Eukaryota</taxon>
        <taxon>Fungi</taxon>
        <taxon>Dikarya</taxon>
        <taxon>Basidiomycota</taxon>
        <taxon>Agaricomycotina</taxon>
        <taxon>Agaricomycetes</taxon>
        <taxon>Agaricomycetidae</taxon>
        <taxon>Agaricales</taxon>
        <taxon>Agaricineae</taxon>
        <taxon>Psathyrellaceae</taxon>
        <taxon>Coprinopsis</taxon>
    </lineage>
</organism>
<accession>A8NWM1</accession>
<evidence type="ECO:0000313" key="4">
    <source>
        <dbReference type="EMBL" id="EAU84546.1"/>
    </source>
</evidence>
<feature type="domain" description="Fe2OG dioxygenase" evidence="3">
    <location>
        <begin position="129"/>
        <end position="234"/>
    </location>
</feature>
<dbReference type="Gene3D" id="2.60.120.620">
    <property type="entry name" value="q2cbj1_9rhob like domain"/>
    <property type="match status" value="1"/>
</dbReference>
<feature type="compositionally biased region" description="Polar residues" evidence="2">
    <location>
        <begin position="337"/>
        <end position="354"/>
    </location>
</feature>
<dbReference type="InParanoid" id="A8NWM1"/>
<feature type="region of interest" description="Disordered" evidence="2">
    <location>
        <begin position="475"/>
        <end position="495"/>
    </location>
</feature>
<dbReference type="GO" id="GO:0046872">
    <property type="term" value="F:metal ion binding"/>
    <property type="evidence" value="ECO:0007669"/>
    <property type="project" value="UniProtKB-KW"/>
</dbReference>
<proteinExistence type="inferred from homology"/>
<dbReference type="GeneID" id="6013483"/>
<gene>
    <name evidence="4" type="ORF">CC1G_00065</name>
</gene>
<keyword evidence="1" id="KW-0479">Metal-binding</keyword>
<dbReference type="PROSITE" id="PS51471">
    <property type="entry name" value="FE2OG_OXY"/>
    <property type="match status" value="1"/>
</dbReference>
<dbReference type="Proteomes" id="UP000001861">
    <property type="component" value="Unassembled WGS sequence"/>
</dbReference>
<dbReference type="EMBL" id="AACS02000005">
    <property type="protein sequence ID" value="EAU84546.1"/>
    <property type="molecule type" value="Genomic_DNA"/>
</dbReference>
<dbReference type="RefSeq" id="XP_001836929.1">
    <property type="nucleotide sequence ID" value="XM_001836877.2"/>
</dbReference>
<comment type="caution">
    <text evidence="4">The sequence shown here is derived from an EMBL/GenBank/DDBJ whole genome shotgun (WGS) entry which is preliminary data.</text>
</comment>
<dbReference type="PANTHER" id="PTHR33099:SF14">
    <property type="entry name" value="PROLYL 4-HYDROXYLASE ALPHA SUBUNIT FE(2+) 2OG DIOXYGENASE DOMAIN-CONTAINING PROTEIN"/>
    <property type="match status" value="1"/>
</dbReference>
<name>A8NWM1_COPC7</name>
<dbReference type="InterPro" id="IPR044862">
    <property type="entry name" value="Pro_4_hyd_alph_FE2OG_OXY"/>
</dbReference>
<evidence type="ECO:0000256" key="1">
    <source>
        <dbReference type="RuleBase" id="RU003682"/>
    </source>
</evidence>
<dbReference type="Pfam" id="PF13640">
    <property type="entry name" value="2OG-FeII_Oxy_3"/>
    <property type="match status" value="1"/>
</dbReference>